<sequence>MLLTHSEPETLTIPVEPEKKNMSMILIKPVTKKRLTQIYEDYHCTSIKEGSKINLDYGCHPVFQGFISAYKNDRPVTISPDIIWLLIVQAFTHHVSANSEELRSMFVNFAGKKELTVDRRDLNFFTMTSEDFEREIFPDFVKQISNFTGKSITDTMTPDFTTTTTISLAVGQLSIMAAMKNYFTYRILCGGCGFPYITIEGSLEDWEKIILKLDDLKKYNFEWFTKDVTEIVKKIIDTKKGNVDLSFWKGMIRFKDPDGSYSPDYIDGWFTKLFPYDYYEKRLKGPIYEGTSMPFEMLSIPVIMKIVPPGADEKDFPETRYELLAGFVGFTQNRKTASMKPEIGWLLRKQKEVPQQQQPGNEYQKKQVSLSKVRFGL</sequence>
<dbReference type="PANTHER" id="PTHR31252">
    <property type="entry name" value="DUF4419 DOMAIN-CONTAINING PROTEIN"/>
    <property type="match status" value="1"/>
</dbReference>
<dbReference type="EMBL" id="JAPFFF010000020">
    <property type="protein sequence ID" value="KAK8857370.1"/>
    <property type="molecule type" value="Genomic_DNA"/>
</dbReference>
<comment type="caution">
    <text evidence="1">The sequence shown here is derived from an EMBL/GenBank/DDBJ whole genome shotgun (WGS) entry which is preliminary data.</text>
</comment>
<dbReference type="Pfam" id="PF14388">
    <property type="entry name" value="DUF4419"/>
    <property type="match status" value="1"/>
</dbReference>
<dbReference type="InterPro" id="IPR025533">
    <property type="entry name" value="DUF4419"/>
</dbReference>
<keyword evidence="2" id="KW-1185">Reference proteome</keyword>
<dbReference type="PANTHER" id="PTHR31252:SF11">
    <property type="entry name" value="DUF4419 DOMAIN-CONTAINING PROTEIN"/>
    <property type="match status" value="1"/>
</dbReference>
<protein>
    <recommendedName>
        <fullName evidence="3">DUF4419 domain-containing protein</fullName>
    </recommendedName>
</protein>
<proteinExistence type="predicted"/>
<evidence type="ECO:0000313" key="2">
    <source>
        <dbReference type="Proteomes" id="UP001470230"/>
    </source>
</evidence>
<name>A0ABR2I4W8_9EUKA</name>
<organism evidence="1 2">
    <name type="scientific">Tritrichomonas musculus</name>
    <dbReference type="NCBI Taxonomy" id="1915356"/>
    <lineage>
        <taxon>Eukaryota</taxon>
        <taxon>Metamonada</taxon>
        <taxon>Parabasalia</taxon>
        <taxon>Tritrichomonadida</taxon>
        <taxon>Tritrichomonadidae</taxon>
        <taxon>Tritrichomonas</taxon>
    </lineage>
</organism>
<gene>
    <name evidence="1" type="ORF">M9Y10_015775</name>
</gene>
<evidence type="ECO:0008006" key="3">
    <source>
        <dbReference type="Google" id="ProtNLM"/>
    </source>
</evidence>
<evidence type="ECO:0000313" key="1">
    <source>
        <dbReference type="EMBL" id="KAK8857370.1"/>
    </source>
</evidence>
<accession>A0ABR2I4W8</accession>
<reference evidence="1 2" key="1">
    <citation type="submission" date="2024-04" db="EMBL/GenBank/DDBJ databases">
        <title>Tritrichomonas musculus Genome.</title>
        <authorList>
            <person name="Alves-Ferreira E."/>
            <person name="Grigg M."/>
            <person name="Lorenzi H."/>
            <person name="Galac M."/>
        </authorList>
    </citation>
    <scope>NUCLEOTIDE SEQUENCE [LARGE SCALE GENOMIC DNA]</scope>
    <source>
        <strain evidence="1 2">EAF2021</strain>
    </source>
</reference>
<dbReference type="Proteomes" id="UP001470230">
    <property type="component" value="Unassembled WGS sequence"/>
</dbReference>